<gene>
    <name evidence="14" type="ORF">C5L36_0C07230</name>
    <name evidence="15" type="ORF">CAS74_000741</name>
</gene>
<dbReference type="InterPro" id="IPR019049">
    <property type="entry name" value="Nucleoporin_prot_Ndc1/Nup"/>
</dbReference>
<evidence type="ECO:0000256" key="8">
    <source>
        <dbReference type="ARBA" id="ARBA00022989"/>
    </source>
</evidence>
<dbReference type="Proteomes" id="UP000195871">
    <property type="component" value="Unassembled WGS sequence"/>
</dbReference>
<feature type="transmembrane region" description="Helical" evidence="13">
    <location>
        <begin position="147"/>
        <end position="166"/>
    </location>
</feature>
<evidence type="ECO:0000313" key="14">
    <source>
        <dbReference type="EMBL" id="AWU76804.1"/>
    </source>
</evidence>
<feature type="transmembrane region" description="Helical" evidence="13">
    <location>
        <begin position="75"/>
        <end position="93"/>
    </location>
</feature>
<evidence type="ECO:0000256" key="12">
    <source>
        <dbReference type="ARBA" id="ARBA00023242"/>
    </source>
</evidence>
<reference evidence="15 16" key="1">
    <citation type="submission" date="2017-05" db="EMBL/GenBank/DDBJ databases">
        <title>The Genome Sequence of Candida krusei Ckrusei653.</title>
        <authorList>
            <person name="Cuomo C."/>
            <person name="Forche A."/>
            <person name="Young S."/>
            <person name="Abouelleil A."/>
            <person name="Cao P."/>
            <person name="Chapman S."/>
            <person name="Cusick C."/>
            <person name="Shea T."/>
            <person name="Nusbaum C."/>
            <person name="Birren B."/>
        </authorList>
    </citation>
    <scope>NUCLEOTIDE SEQUENCE [LARGE SCALE GENOMIC DNA]</scope>
    <source>
        <strain evidence="15 16">Ckrusei653</strain>
    </source>
</reference>
<evidence type="ECO:0000256" key="9">
    <source>
        <dbReference type="ARBA" id="ARBA00023010"/>
    </source>
</evidence>
<dbReference type="GO" id="GO:0070762">
    <property type="term" value="C:nuclear pore transmembrane ring"/>
    <property type="evidence" value="ECO:0007669"/>
    <property type="project" value="TreeGrafter"/>
</dbReference>
<keyword evidence="12" id="KW-0539">Nucleus</keyword>
<dbReference type="GO" id="GO:0070631">
    <property type="term" value="P:spindle pole body localization"/>
    <property type="evidence" value="ECO:0007669"/>
    <property type="project" value="TreeGrafter"/>
</dbReference>
<dbReference type="Proteomes" id="UP000249293">
    <property type="component" value="Chromosome 3"/>
</dbReference>
<feature type="transmembrane region" description="Helical" evidence="13">
    <location>
        <begin position="291"/>
        <end position="313"/>
    </location>
</feature>
<protein>
    <recommendedName>
        <fullName evidence="18">Nucleoporin NDC1</fullName>
    </recommendedName>
</protein>
<comment type="subcellular location">
    <subcellularLocation>
        <location evidence="1">Nucleus membrane</location>
        <topology evidence="1">Multi-pass membrane protein</topology>
    </subcellularLocation>
    <subcellularLocation>
        <location evidence="2">Nucleus</location>
        <location evidence="2">Nuclear pore complex</location>
    </subcellularLocation>
</comment>
<dbReference type="Pfam" id="PF09531">
    <property type="entry name" value="Ndc1_Nup"/>
    <property type="match status" value="1"/>
</dbReference>
<evidence type="ECO:0000313" key="17">
    <source>
        <dbReference type="Proteomes" id="UP000249293"/>
    </source>
</evidence>
<name>A0A1Z8JUT5_PICKU</name>
<keyword evidence="8 13" id="KW-1133">Transmembrane helix</keyword>
<proteinExistence type="inferred from homology"/>
<keyword evidence="7" id="KW-0653">Protein transport</keyword>
<dbReference type="GO" id="GO:0006999">
    <property type="term" value="P:nuclear pore organization"/>
    <property type="evidence" value="ECO:0007669"/>
    <property type="project" value="TreeGrafter"/>
</dbReference>
<dbReference type="GO" id="GO:0031965">
    <property type="term" value="C:nuclear membrane"/>
    <property type="evidence" value="ECO:0007669"/>
    <property type="project" value="UniProtKB-SubCell"/>
</dbReference>
<dbReference type="EMBL" id="NHMM01000001">
    <property type="protein sequence ID" value="OUT24353.1"/>
    <property type="molecule type" value="Genomic_DNA"/>
</dbReference>
<evidence type="ECO:0000256" key="11">
    <source>
        <dbReference type="ARBA" id="ARBA00023136"/>
    </source>
</evidence>
<keyword evidence="6" id="KW-0509">mRNA transport</keyword>
<dbReference type="GO" id="GO:0015031">
    <property type="term" value="P:protein transport"/>
    <property type="evidence" value="ECO:0007669"/>
    <property type="project" value="UniProtKB-KW"/>
</dbReference>
<dbReference type="OrthoDB" id="67850at2759"/>
<evidence type="ECO:0000256" key="10">
    <source>
        <dbReference type="ARBA" id="ARBA00023132"/>
    </source>
</evidence>
<dbReference type="STRING" id="4909.A0A1Z8JUT5"/>
<dbReference type="PANTHER" id="PTHR13269:SF6">
    <property type="entry name" value="NUCLEOPORIN NDC1"/>
    <property type="match status" value="1"/>
</dbReference>
<comment type="similarity">
    <text evidence="3">Belongs to the NDC1 family.</text>
</comment>
<evidence type="ECO:0000256" key="13">
    <source>
        <dbReference type="SAM" id="Phobius"/>
    </source>
</evidence>
<feature type="transmembrane region" description="Helical" evidence="13">
    <location>
        <begin position="241"/>
        <end position="263"/>
    </location>
</feature>
<dbReference type="VEuPathDB" id="FungiDB:C5L36_0C07230"/>
<organism evidence="15 16">
    <name type="scientific">Pichia kudriavzevii</name>
    <name type="common">Yeast</name>
    <name type="synonym">Issatchenkia orientalis</name>
    <dbReference type="NCBI Taxonomy" id="4909"/>
    <lineage>
        <taxon>Eukaryota</taxon>
        <taxon>Fungi</taxon>
        <taxon>Dikarya</taxon>
        <taxon>Ascomycota</taxon>
        <taxon>Saccharomycotina</taxon>
        <taxon>Pichiomycetes</taxon>
        <taxon>Pichiales</taxon>
        <taxon>Pichiaceae</taxon>
        <taxon>Pichia</taxon>
    </lineage>
</organism>
<dbReference type="KEGG" id="pkz:C5L36_0C07230"/>
<evidence type="ECO:0000256" key="6">
    <source>
        <dbReference type="ARBA" id="ARBA00022816"/>
    </source>
</evidence>
<feature type="transmembrane region" description="Helical" evidence="13">
    <location>
        <begin position="192"/>
        <end position="212"/>
    </location>
</feature>
<reference evidence="14 17" key="2">
    <citation type="submission" date="2018-06" db="EMBL/GenBank/DDBJ databases">
        <title>Population genomics shows no distinction between pathogenic Candida krusei and environmental Pichia kudriavzevii: One species, four names.</title>
        <authorList>
            <person name="Douglass A.P."/>
            <person name="Offei B."/>
            <person name="Braun-Galleani S."/>
            <person name="Coughlan A.Y."/>
            <person name="Martos A."/>
            <person name="Ortiz-Merino R.A."/>
            <person name="Byrne K.P."/>
            <person name="Wolfe K.H."/>
        </authorList>
    </citation>
    <scope>NUCLEOTIDE SEQUENCE [LARGE SCALE GENOMIC DNA]</scope>
    <source>
        <strain evidence="14 17">CBS573</strain>
    </source>
</reference>
<keyword evidence="5 13" id="KW-0812">Transmembrane</keyword>
<evidence type="ECO:0000313" key="15">
    <source>
        <dbReference type="EMBL" id="OUT24353.1"/>
    </source>
</evidence>
<evidence type="ECO:0000256" key="2">
    <source>
        <dbReference type="ARBA" id="ARBA00004567"/>
    </source>
</evidence>
<evidence type="ECO:0000256" key="5">
    <source>
        <dbReference type="ARBA" id="ARBA00022692"/>
    </source>
</evidence>
<keyword evidence="4" id="KW-0813">Transport</keyword>
<accession>A0A1Z8JUT5</accession>
<dbReference type="PANTHER" id="PTHR13269">
    <property type="entry name" value="NUCLEOPORIN NDC1"/>
    <property type="match status" value="1"/>
</dbReference>
<keyword evidence="9" id="KW-0811">Translocation</keyword>
<dbReference type="RefSeq" id="XP_029322281.1">
    <property type="nucleotide sequence ID" value="XM_029466421.1"/>
</dbReference>
<evidence type="ECO:0008006" key="18">
    <source>
        <dbReference type="Google" id="ProtNLM"/>
    </source>
</evidence>
<dbReference type="GO" id="GO:0005816">
    <property type="term" value="C:spindle pole body"/>
    <property type="evidence" value="ECO:0007669"/>
    <property type="project" value="TreeGrafter"/>
</dbReference>
<dbReference type="AlphaFoldDB" id="A0A1Z8JUT5"/>
<dbReference type="GO" id="GO:0106166">
    <property type="term" value="F:spindle pole body-nuclear membrane anchor activity"/>
    <property type="evidence" value="ECO:0007669"/>
    <property type="project" value="TreeGrafter"/>
</dbReference>
<keyword evidence="17" id="KW-1185">Reference proteome</keyword>
<evidence type="ECO:0000256" key="1">
    <source>
        <dbReference type="ARBA" id="ARBA00004232"/>
    </source>
</evidence>
<evidence type="ECO:0000256" key="3">
    <source>
        <dbReference type="ARBA" id="ARBA00005760"/>
    </source>
</evidence>
<evidence type="ECO:0000256" key="4">
    <source>
        <dbReference type="ARBA" id="ARBA00022448"/>
    </source>
</evidence>
<keyword evidence="10" id="KW-0906">Nuclear pore complex</keyword>
<dbReference type="EMBL" id="CP028775">
    <property type="protein sequence ID" value="AWU76804.1"/>
    <property type="molecule type" value="Genomic_DNA"/>
</dbReference>
<evidence type="ECO:0000256" key="7">
    <source>
        <dbReference type="ARBA" id="ARBA00022927"/>
    </source>
</evidence>
<keyword evidence="11 13" id="KW-0472">Membrane</keyword>
<sequence>MSAWNGSTNNTFSSSVSPIRSDVRSSVQRTLINPSFQNKKQLSIKQSTNRIGRRESQFKTYSSLYDNFFHKRMKFYHRLSALIAAIFTLILSVPFGGRLIFYPIKFLLIWFGFFLLQQARVCTIQTESSKAGNHIEKVVSILSSKKSYILICAFMINSCIVSSIIFSQSGSSLSCYIETPTKTIKPFLNDNFAFFCFFTLISSVVYSFDFLVSEKFTLHFPIGTFRQEPIEYLKALPHLRIIILSLLKTIVLSLISPLVYHIFFRNLFFKFFLKPLVIFLDLNKQLPRSDFNIFTLSTILIYLWISFLSLDILNECFNAYAMVGCLVVQKPISHYSETPIQTLISGLKDTKNQLVRLTAYQELTYLSTSSDFKDRESFYRADNWSLILGEYYFVLINAAKSARLGLPKIEKNDVFRNEKLEKLKKQASIFGNMSNYENNLDFDFEFEIKDGKFKRTSEKNEDNGDVTVIKQGNEAIFKNPDEREKIKSFESQYDVLLTSSHDYLNKLTKKMEVVFKEYFKYDPTKENKDSNSIKYQLYILFKDLSKFANHLIFGTIEEQANKRVPNKELVGFAIISLTEMMIRSKTEDKNNSVQGTLVECLTLLTKVYKGTSEFINSPPTEIDENQPNSIMIVNELSLSYFFKLVIYYNNVLNDLLLPPEVFRLAKWCTDMALEQQKEQKLRTDIIQ</sequence>
<dbReference type="GO" id="GO:0051028">
    <property type="term" value="P:mRNA transport"/>
    <property type="evidence" value="ECO:0007669"/>
    <property type="project" value="UniProtKB-KW"/>
</dbReference>
<evidence type="ECO:0000313" key="16">
    <source>
        <dbReference type="Proteomes" id="UP000195871"/>
    </source>
</evidence>
<dbReference type="GeneID" id="40384599"/>